<feature type="domain" description="Carboxymuconolactone decarboxylase-like" evidence="1">
    <location>
        <begin position="44"/>
        <end position="122"/>
    </location>
</feature>
<dbReference type="PANTHER" id="PTHR33570">
    <property type="entry name" value="4-CARBOXYMUCONOLACTONE DECARBOXYLASE FAMILY PROTEIN"/>
    <property type="match status" value="1"/>
</dbReference>
<dbReference type="EC" id="4.1.1.44" evidence="2"/>
<protein>
    <submittedName>
        <fullName evidence="2">4-carboxymuconolactone decarboxylase</fullName>
        <ecNumber evidence="2">4.1.1.44</ecNumber>
    </submittedName>
</protein>
<reference evidence="2 3" key="1">
    <citation type="submission" date="2020-08" db="EMBL/GenBank/DDBJ databases">
        <title>Genomic Encyclopedia of Type Strains, Phase IV (KMG-IV): sequencing the most valuable type-strain genomes for metagenomic binning, comparative biology and taxonomic classification.</title>
        <authorList>
            <person name="Goeker M."/>
        </authorList>
    </citation>
    <scope>NUCLEOTIDE SEQUENCE [LARGE SCALE GENOMIC DNA]</scope>
    <source>
        <strain evidence="2 3">DSM 19979</strain>
    </source>
</reference>
<sequence>MNEQEAHDALRARGRQEMREILGATYTDARDASTTPFNQAVRALSEEMAYATLWTRPHLDRKQRSLITLGMLCALNHPHELRIHLVAALNNGCTAEEISEVFTHAVAYCGFPAAIDALRMAETVLKEQGKL</sequence>
<dbReference type="SUPFAM" id="SSF69118">
    <property type="entry name" value="AhpD-like"/>
    <property type="match status" value="1"/>
</dbReference>
<keyword evidence="2" id="KW-0456">Lyase</keyword>
<dbReference type="GO" id="GO:0047575">
    <property type="term" value="F:4-carboxymuconolactone decarboxylase activity"/>
    <property type="evidence" value="ECO:0007669"/>
    <property type="project" value="UniProtKB-EC"/>
</dbReference>
<dbReference type="RefSeq" id="WP_184384906.1">
    <property type="nucleotide sequence ID" value="NZ_JACIDJ010000004.1"/>
</dbReference>
<proteinExistence type="predicted"/>
<dbReference type="InterPro" id="IPR003779">
    <property type="entry name" value="CMD-like"/>
</dbReference>
<organism evidence="2 3">
    <name type="scientific">Roseococcus suduntuyensis</name>
    <dbReference type="NCBI Taxonomy" id="455361"/>
    <lineage>
        <taxon>Bacteria</taxon>
        <taxon>Pseudomonadati</taxon>
        <taxon>Pseudomonadota</taxon>
        <taxon>Alphaproteobacteria</taxon>
        <taxon>Acetobacterales</taxon>
        <taxon>Roseomonadaceae</taxon>
        <taxon>Roseococcus</taxon>
    </lineage>
</organism>
<dbReference type="Pfam" id="PF02627">
    <property type="entry name" value="CMD"/>
    <property type="match status" value="1"/>
</dbReference>
<dbReference type="EMBL" id="JACIDJ010000004">
    <property type="protein sequence ID" value="MBB3899290.1"/>
    <property type="molecule type" value="Genomic_DNA"/>
</dbReference>
<accession>A0A840AFN4</accession>
<evidence type="ECO:0000313" key="2">
    <source>
        <dbReference type="EMBL" id="MBB3899290.1"/>
    </source>
</evidence>
<dbReference type="PANTHER" id="PTHR33570:SF2">
    <property type="entry name" value="CARBOXYMUCONOLACTONE DECARBOXYLASE-LIKE DOMAIN-CONTAINING PROTEIN"/>
    <property type="match status" value="1"/>
</dbReference>
<name>A0A840AFN4_9PROT</name>
<keyword evidence="3" id="KW-1185">Reference proteome</keyword>
<dbReference type="GO" id="GO:0051920">
    <property type="term" value="F:peroxiredoxin activity"/>
    <property type="evidence" value="ECO:0007669"/>
    <property type="project" value="InterPro"/>
</dbReference>
<dbReference type="InterPro" id="IPR052512">
    <property type="entry name" value="4CMD/NDH-1_regulator"/>
</dbReference>
<dbReference type="InterPro" id="IPR029032">
    <property type="entry name" value="AhpD-like"/>
</dbReference>
<dbReference type="Proteomes" id="UP000553193">
    <property type="component" value="Unassembled WGS sequence"/>
</dbReference>
<evidence type="ECO:0000259" key="1">
    <source>
        <dbReference type="Pfam" id="PF02627"/>
    </source>
</evidence>
<dbReference type="Gene3D" id="1.20.1290.10">
    <property type="entry name" value="AhpD-like"/>
    <property type="match status" value="1"/>
</dbReference>
<evidence type="ECO:0000313" key="3">
    <source>
        <dbReference type="Proteomes" id="UP000553193"/>
    </source>
</evidence>
<comment type="caution">
    <text evidence="2">The sequence shown here is derived from an EMBL/GenBank/DDBJ whole genome shotgun (WGS) entry which is preliminary data.</text>
</comment>
<dbReference type="AlphaFoldDB" id="A0A840AFN4"/>
<gene>
    <name evidence="2" type="ORF">GGQ83_002738</name>
</gene>